<comment type="caution">
    <text evidence="3">The sequence shown here is derived from an EMBL/GenBank/DDBJ whole genome shotgun (WGS) entry which is preliminary data.</text>
</comment>
<dbReference type="EMBL" id="JAQQWM010000006">
    <property type="protein sequence ID" value="KAK8060682.1"/>
    <property type="molecule type" value="Genomic_DNA"/>
</dbReference>
<dbReference type="InterPro" id="IPR036928">
    <property type="entry name" value="AS_sf"/>
</dbReference>
<organism evidence="3 4">
    <name type="scientific">Apiospora saccharicola</name>
    <dbReference type="NCBI Taxonomy" id="335842"/>
    <lineage>
        <taxon>Eukaryota</taxon>
        <taxon>Fungi</taxon>
        <taxon>Dikarya</taxon>
        <taxon>Ascomycota</taxon>
        <taxon>Pezizomycotina</taxon>
        <taxon>Sordariomycetes</taxon>
        <taxon>Xylariomycetidae</taxon>
        <taxon>Amphisphaeriales</taxon>
        <taxon>Apiosporaceae</taxon>
        <taxon>Apiospora</taxon>
    </lineage>
</organism>
<dbReference type="PANTHER" id="PTHR46310">
    <property type="entry name" value="AMIDASE 1"/>
    <property type="match status" value="1"/>
</dbReference>
<evidence type="ECO:0000313" key="3">
    <source>
        <dbReference type="EMBL" id="KAK8060682.1"/>
    </source>
</evidence>
<feature type="region of interest" description="Disordered" evidence="1">
    <location>
        <begin position="277"/>
        <end position="301"/>
    </location>
</feature>
<accession>A0ABR1UPR1</accession>
<dbReference type="SUPFAM" id="SSF75304">
    <property type="entry name" value="Amidase signature (AS) enzymes"/>
    <property type="match status" value="1"/>
</dbReference>
<proteinExistence type="predicted"/>
<gene>
    <name evidence="3" type="ORF">PG996_010612</name>
</gene>
<dbReference type="Proteomes" id="UP001446871">
    <property type="component" value="Unassembled WGS sequence"/>
</dbReference>
<sequence length="696" mass="75675">MDYIIRNFKPERDLPHNPPPPSAVIIITVDGKQYLLQLDARVMCLGPLAVRDGQQFIPATCFGGLVQEGKDPKEVLGMLEKDDVWTEEFLSLVLHAPDDAGRIDAFLAEIPSKVSAFAKTMNAVHVVHGQPTPLAPGPYVFDCCTGNLYRPYRLYKDTSDAFVRGALPVGQMAVEKGYSGGYQWLEVSDMIPVPSKLYHLDEDRTKTKKPLAGLRFGVKDTIDVAGLHTGNGSKHFCETYPPRPATAPCVELLIEAGAIMVGKLRCGQWCDAQDPADRLEEPTPINPRGDGFQKPSGSSSGSAAGCASYPWLDFTIGTDTRGSVRHPAAVNGVYGVRPSTGRIQSDMMLVCSPLLDTPGVLTRSAAMAEKSCSPTRRLLLRPNTAVGASRIFYAVETNTTSTTPKFFSAGGTSPGPEAPTHAGKIMESFVVRLEAHLNCQREEVNLYNLWASKGHGMSLATAASGIYPALVYGHLARTTIPTFAADFKARYQAGLSPVSQPFFENRTLERIAYGCCVNDMKTTIAKQRLKSLADWFNGAVLPVIPSKAIHAATPVTTDELLEDMRREKEATEEDVVPLLLYPQVWARPAYRDEPAPRDCQGLSIGPNGEPFLFYKDFSVYSLAYASGCPDIAVPLGEAPFASRLVPEDIAGKPHLPVAISIMAPRGMDEILLELLADLEQSGILKEVECGNRMFRG</sequence>
<name>A0ABR1UPR1_9PEZI</name>
<evidence type="ECO:0000259" key="2">
    <source>
        <dbReference type="Pfam" id="PF01425"/>
    </source>
</evidence>
<dbReference type="InterPro" id="IPR023631">
    <property type="entry name" value="Amidase_dom"/>
</dbReference>
<feature type="domain" description="Amidase" evidence="2">
    <location>
        <begin position="200"/>
        <end position="366"/>
    </location>
</feature>
<protein>
    <recommendedName>
        <fullName evidence="2">Amidase domain-containing protein</fullName>
    </recommendedName>
</protein>
<evidence type="ECO:0000313" key="4">
    <source>
        <dbReference type="Proteomes" id="UP001446871"/>
    </source>
</evidence>
<dbReference type="Gene3D" id="3.90.1300.10">
    <property type="entry name" value="Amidase signature (AS) domain"/>
    <property type="match status" value="1"/>
</dbReference>
<dbReference type="Pfam" id="PF01425">
    <property type="entry name" value="Amidase"/>
    <property type="match status" value="1"/>
</dbReference>
<keyword evidence="4" id="KW-1185">Reference proteome</keyword>
<reference evidence="3 4" key="1">
    <citation type="submission" date="2023-01" db="EMBL/GenBank/DDBJ databases">
        <title>Analysis of 21 Apiospora genomes using comparative genomics revels a genus with tremendous synthesis potential of carbohydrate active enzymes and secondary metabolites.</title>
        <authorList>
            <person name="Sorensen T."/>
        </authorList>
    </citation>
    <scope>NUCLEOTIDE SEQUENCE [LARGE SCALE GENOMIC DNA]</scope>
    <source>
        <strain evidence="3 4">CBS 83171</strain>
    </source>
</reference>
<evidence type="ECO:0000256" key="1">
    <source>
        <dbReference type="SAM" id="MobiDB-lite"/>
    </source>
</evidence>
<dbReference type="PANTHER" id="PTHR46310:SF7">
    <property type="entry name" value="AMIDASE 1"/>
    <property type="match status" value="1"/>
</dbReference>